<accession>A0A0A9ATE7</accession>
<proteinExistence type="predicted"/>
<name>A0A0A9ATE7_ARUDO</name>
<organism evidence="1">
    <name type="scientific">Arundo donax</name>
    <name type="common">Giant reed</name>
    <name type="synonym">Donax arundinaceus</name>
    <dbReference type="NCBI Taxonomy" id="35708"/>
    <lineage>
        <taxon>Eukaryota</taxon>
        <taxon>Viridiplantae</taxon>
        <taxon>Streptophyta</taxon>
        <taxon>Embryophyta</taxon>
        <taxon>Tracheophyta</taxon>
        <taxon>Spermatophyta</taxon>
        <taxon>Magnoliopsida</taxon>
        <taxon>Liliopsida</taxon>
        <taxon>Poales</taxon>
        <taxon>Poaceae</taxon>
        <taxon>PACMAD clade</taxon>
        <taxon>Arundinoideae</taxon>
        <taxon>Arundineae</taxon>
        <taxon>Arundo</taxon>
    </lineage>
</organism>
<dbReference type="AlphaFoldDB" id="A0A0A9ATE7"/>
<reference evidence="1" key="1">
    <citation type="submission" date="2014-09" db="EMBL/GenBank/DDBJ databases">
        <authorList>
            <person name="Magalhaes I.L.F."/>
            <person name="Oliveira U."/>
            <person name="Santos F.R."/>
            <person name="Vidigal T.H.D.A."/>
            <person name="Brescovit A.D."/>
            <person name="Santos A.J."/>
        </authorList>
    </citation>
    <scope>NUCLEOTIDE SEQUENCE</scope>
    <source>
        <tissue evidence="1">Shoot tissue taken approximately 20 cm above the soil surface</tissue>
    </source>
</reference>
<sequence>MPEEQNVNSKYAFSTRIRFLNKCTSITQMSLATMELAGGEVVMMRCHR</sequence>
<protein>
    <submittedName>
        <fullName evidence="1">Uncharacterized protein</fullName>
    </submittedName>
</protein>
<evidence type="ECO:0000313" key="1">
    <source>
        <dbReference type="EMBL" id="JAD53103.1"/>
    </source>
</evidence>
<reference evidence="1" key="2">
    <citation type="journal article" date="2015" name="Data Brief">
        <title>Shoot transcriptome of the giant reed, Arundo donax.</title>
        <authorList>
            <person name="Barrero R.A."/>
            <person name="Guerrero F.D."/>
            <person name="Moolhuijzen P."/>
            <person name="Goolsby J.A."/>
            <person name="Tidwell J."/>
            <person name="Bellgard S.E."/>
            <person name="Bellgard M.I."/>
        </authorList>
    </citation>
    <scope>NUCLEOTIDE SEQUENCE</scope>
    <source>
        <tissue evidence="1">Shoot tissue taken approximately 20 cm above the soil surface</tissue>
    </source>
</reference>
<dbReference type="EMBL" id="GBRH01244792">
    <property type="protein sequence ID" value="JAD53103.1"/>
    <property type="molecule type" value="Transcribed_RNA"/>
</dbReference>